<dbReference type="OrthoDB" id="6396at2157"/>
<feature type="domain" description="Helicase C-terminal" evidence="2">
    <location>
        <begin position="510"/>
        <end position="675"/>
    </location>
</feature>
<sequence length="680" mass="78238">MTPSADFSSIDWPRVIETSENNFISEFYVPMLTHAIEYKRGVGYFTTGWLESASRGVINLVENGGVARWITSPILSEKDWEAIKKGGVARSDEVLKSALESSISSLEEELHSETRNAVAWMIADGLLELKFAIPHGSLRGQFHDKFGIAQDTEGHRIAFHGSQNDSQHAFENYEAYTIDCDWMGNREAEAVDIHERRFDDLWNNEKKNITTITPPESIEQDIKQLRTTDERPYTPPDNIETNHTVSKISLRDYQQTAVNNWHNNGRHGLFKMATGTGKTYTAIGAMRDILREYEYQDDPMLAVITVPMTHLAKQWADSLDDFDYTSYKLLYGSHCSDWKSALQTTIDGLELGFTDREIIITTHQTGSTDFFRNQLKSIPFDSLIIADEVHNLGAEIRRKGLVPQFNYRLGLSATPERYYDEEGTEFLSNYFDDIVFQYTLADAIPKYLTPYEYYPRIVEMDGEELARYKKISHKLARLGDSDDDTVEETRERLLTKRANILKSAKQKYSEIEKILDEIDIDHLLVYTNYQQIDEVQQRMTNRGIVQHRFTAEEDDEERQKLLSAFADGRYEALVAMKCLDEGVDVPSTRQAILMANNRNPKEFVQRRGRVLRQHPESGKEKASIYDMIVVPAVESDSELGASERGILERELERFEEFAETALNETRARLKLQDIKREFQL</sequence>
<dbReference type="InterPro" id="IPR027417">
    <property type="entry name" value="P-loop_NTPase"/>
</dbReference>
<dbReference type="PROSITE" id="PS51194">
    <property type="entry name" value="HELICASE_CTER"/>
    <property type="match status" value="1"/>
</dbReference>
<dbReference type="Proteomes" id="UP000007954">
    <property type="component" value="Chromosome"/>
</dbReference>
<dbReference type="CDD" id="cd09179">
    <property type="entry name" value="PLDc_N_DEXD_a"/>
    <property type="match status" value="1"/>
</dbReference>
<dbReference type="GeneID" id="12446984"/>
<dbReference type="SUPFAM" id="SSF52540">
    <property type="entry name" value="P-loop containing nucleoside triphosphate hydrolases"/>
    <property type="match status" value="1"/>
</dbReference>
<evidence type="ECO:0000313" key="3">
    <source>
        <dbReference type="EMBL" id="CCC40140.1"/>
    </source>
</evidence>
<dbReference type="GO" id="GO:0140097">
    <property type="term" value="F:catalytic activity, acting on DNA"/>
    <property type="evidence" value="ECO:0007669"/>
    <property type="project" value="UniProtKB-ARBA"/>
</dbReference>
<gene>
    <name evidence="3" type="ordered locus">Hqrw_2255</name>
</gene>
<dbReference type="GO" id="GO:0005829">
    <property type="term" value="C:cytosol"/>
    <property type="evidence" value="ECO:0007669"/>
    <property type="project" value="TreeGrafter"/>
</dbReference>
<dbReference type="InterPro" id="IPR050742">
    <property type="entry name" value="Helicase_Restrict-Modif_Enz"/>
</dbReference>
<dbReference type="AlphaFoldDB" id="G0LHA6"/>
<dbReference type="RefSeq" id="WP_014555847.1">
    <property type="nucleotide sequence ID" value="NC_017459.1"/>
</dbReference>
<dbReference type="Pfam" id="PF04851">
    <property type="entry name" value="ResIII"/>
    <property type="match status" value="1"/>
</dbReference>
<dbReference type="SMART" id="SM00487">
    <property type="entry name" value="DEXDc"/>
    <property type="match status" value="1"/>
</dbReference>
<dbReference type="InterPro" id="IPR006935">
    <property type="entry name" value="Helicase/UvrB_N"/>
</dbReference>
<accession>G0LHA6</accession>
<dbReference type="GO" id="GO:0005524">
    <property type="term" value="F:ATP binding"/>
    <property type="evidence" value="ECO:0007669"/>
    <property type="project" value="InterPro"/>
</dbReference>
<keyword evidence="3" id="KW-0547">Nucleotide-binding</keyword>
<dbReference type="HOGENOM" id="CLU_024175_0_0_2"/>
<keyword evidence="3" id="KW-0347">Helicase</keyword>
<feature type="domain" description="Helicase ATP-binding" evidence="1">
    <location>
        <begin position="259"/>
        <end position="433"/>
    </location>
</feature>
<keyword evidence="3" id="KW-0378">Hydrolase</keyword>
<name>G0LHA6_HALWC</name>
<organism evidence="3 4">
    <name type="scientific">Haloquadratum walsbyi (strain DSM 16854 / JCM 12705 / C23)</name>
    <dbReference type="NCBI Taxonomy" id="768065"/>
    <lineage>
        <taxon>Archaea</taxon>
        <taxon>Methanobacteriati</taxon>
        <taxon>Methanobacteriota</taxon>
        <taxon>Stenosarchaea group</taxon>
        <taxon>Halobacteria</taxon>
        <taxon>Halobacteriales</taxon>
        <taxon>Haloferacaceae</taxon>
        <taxon>Haloquadratum</taxon>
    </lineage>
</organism>
<dbReference type="CDD" id="cd17926">
    <property type="entry name" value="DEXHc_RE"/>
    <property type="match status" value="1"/>
</dbReference>
<reference evidence="3 4" key="1">
    <citation type="journal article" date="2011" name="PLoS ONE">
        <title>Haloquadratum walsbyi: limited diversity in a global pond.</title>
        <authorList>
            <person name="Dyall-Smith M."/>
            <person name="Pfeiffer F."/>
            <person name="Klee K."/>
            <person name="Palm P."/>
            <person name="Gross K."/>
            <person name="Schuster S.C."/>
            <person name="Rampp M."/>
            <person name="Oesterhelt D."/>
        </authorList>
    </citation>
    <scope>NUCLEOTIDE SEQUENCE [LARGE SCALE GENOMIC DNA]</scope>
    <source>
        <strain evidence="4">DSM 16854 / JCM 12705 / C23</strain>
    </source>
</reference>
<dbReference type="InterPro" id="IPR014001">
    <property type="entry name" value="Helicase_ATP-bd"/>
</dbReference>
<dbReference type="EC" id="3.6.4.-" evidence="3"/>
<dbReference type="PANTHER" id="PTHR47396:SF1">
    <property type="entry name" value="ATP-DEPENDENT HELICASE IRC3-RELATED"/>
    <property type="match status" value="1"/>
</dbReference>
<dbReference type="Pfam" id="PF00271">
    <property type="entry name" value="Helicase_C"/>
    <property type="match status" value="1"/>
</dbReference>
<dbReference type="PANTHER" id="PTHR47396">
    <property type="entry name" value="TYPE I RESTRICTION ENZYME ECOKI R PROTEIN"/>
    <property type="match status" value="1"/>
</dbReference>
<dbReference type="KEGG" id="hwc:Hqrw_2255"/>
<keyword evidence="3" id="KW-0067">ATP-binding</keyword>
<dbReference type="PROSITE" id="PS51192">
    <property type="entry name" value="HELICASE_ATP_BIND_1"/>
    <property type="match status" value="1"/>
</dbReference>
<evidence type="ECO:0000313" key="4">
    <source>
        <dbReference type="Proteomes" id="UP000007954"/>
    </source>
</evidence>
<dbReference type="SMART" id="SM00490">
    <property type="entry name" value="HELICc"/>
    <property type="match status" value="1"/>
</dbReference>
<protein>
    <submittedName>
        <fullName evidence="3">Probable helicase</fullName>
        <ecNumber evidence="3">3.6.4.-</ecNumber>
    </submittedName>
</protein>
<dbReference type="GO" id="GO:0016787">
    <property type="term" value="F:hydrolase activity"/>
    <property type="evidence" value="ECO:0007669"/>
    <property type="project" value="UniProtKB-KW"/>
</dbReference>
<evidence type="ECO:0000259" key="2">
    <source>
        <dbReference type="PROSITE" id="PS51194"/>
    </source>
</evidence>
<dbReference type="Gene3D" id="3.40.50.300">
    <property type="entry name" value="P-loop containing nucleotide triphosphate hydrolases"/>
    <property type="match status" value="2"/>
</dbReference>
<dbReference type="GO" id="GO:0003677">
    <property type="term" value="F:DNA binding"/>
    <property type="evidence" value="ECO:0007669"/>
    <property type="project" value="InterPro"/>
</dbReference>
<dbReference type="InterPro" id="IPR001650">
    <property type="entry name" value="Helicase_C-like"/>
</dbReference>
<dbReference type="EMBL" id="FR746099">
    <property type="protein sequence ID" value="CCC40140.1"/>
    <property type="molecule type" value="Genomic_DNA"/>
</dbReference>
<dbReference type="GO" id="GO:0004386">
    <property type="term" value="F:helicase activity"/>
    <property type="evidence" value="ECO:0007669"/>
    <property type="project" value="UniProtKB-KW"/>
</dbReference>
<evidence type="ECO:0000259" key="1">
    <source>
        <dbReference type="PROSITE" id="PS51192"/>
    </source>
</evidence>
<proteinExistence type="predicted"/>